<dbReference type="PANTHER" id="PTHR43033:SF1">
    <property type="entry name" value="TRNA(ILE)-LYSIDINE SYNTHASE-RELATED"/>
    <property type="match status" value="1"/>
</dbReference>
<dbReference type="SUPFAM" id="SSF52402">
    <property type="entry name" value="Adenine nucleotide alpha hydrolases-like"/>
    <property type="match status" value="1"/>
</dbReference>
<dbReference type="NCBIfam" id="TIGR02432">
    <property type="entry name" value="lysidine_TilS_N"/>
    <property type="match status" value="1"/>
</dbReference>
<reference evidence="8" key="1">
    <citation type="submission" date="2022-08" db="EMBL/GenBank/DDBJ databases">
        <title>Complete genome of Mycoplasma iguanae type strain 2327.</title>
        <authorList>
            <person name="Spergser J."/>
        </authorList>
    </citation>
    <scope>NUCLEOTIDE SEQUENCE</scope>
    <source>
        <strain evidence="8">2327</strain>
    </source>
</reference>
<keyword evidence="2 6" id="KW-0819">tRNA processing</keyword>
<dbReference type="RefSeq" id="WP_258210921.1">
    <property type="nucleotide sequence ID" value="NZ_CP102734.1"/>
</dbReference>
<evidence type="ECO:0000256" key="2">
    <source>
        <dbReference type="ARBA" id="ARBA00022694"/>
    </source>
</evidence>
<evidence type="ECO:0000313" key="9">
    <source>
        <dbReference type="Proteomes" id="UP001059252"/>
    </source>
</evidence>
<dbReference type="InterPro" id="IPR012094">
    <property type="entry name" value="tRNA_Ile_lys_synt"/>
</dbReference>
<keyword evidence="3 6" id="KW-0547">Nucleotide-binding</keyword>
<evidence type="ECO:0000256" key="3">
    <source>
        <dbReference type="ARBA" id="ARBA00022741"/>
    </source>
</evidence>
<dbReference type="InterPro" id="IPR012795">
    <property type="entry name" value="tRNA_Ile_lys_synt_N"/>
</dbReference>
<comment type="catalytic activity">
    <reaction evidence="5 6">
        <text>cytidine(34) in tRNA(Ile2) + L-lysine + ATP = lysidine(34) in tRNA(Ile2) + AMP + diphosphate + H(+)</text>
        <dbReference type="Rhea" id="RHEA:43744"/>
        <dbReference type="Rhea" id="RHEA-COMP:10625"/>
        <dbReference type="Rhea" id="RHEA-COMP:10670"/>
        <dbReference type="ChEBI" id="CHEBI:15378"/>
        <dbReference type="ChEBI" id="CHEBI:30616"/>
        <dbReference type="ChEBI" id="CHEBI:32551"/>
        <dbReference type="ChEBI" id="CHEBI:33019"/>
        <dbReference type="ChEBI" id="CHEBI:82748"/>
        <dbReference type="ChEBI" id="CHEBI:83665"/>
        <dbReference type="ChEBI" id="CHEBI:456215"/>
        <dbReference type="EC" id="6.3.4.19"/>
    </reaction>
</comment>
<keyword evidence="6" id="KW-0963">Cytoplasm</keyword>
<dbReference type="PANTHER" id="PTHR43033">
    <property type="entry name" value="TRNA(ILE)-LYSIDINE SYNTHASE-RELATED"/>
    <property type="match status" value="1"/>
</dbReference>
<evidence type="ECO:0000313" key="8">
    <source>
        <dbReference type="EMBL" id="UVD81747.1"/>
    </source>
</evidence>
<accession>A0ABY5RBM4</accession>
<dbReference type="EMBL" id="CP102734">
    <property type="protein sequence ID" value="UVD81747.1"/>
    <property type="molecule type" value="Genomic_DNA"/>
</dbReference>
<dbReference type="InterPro" id="IPR014729">
    <property type="entry name" value="Rossmann-like_a/b/a_fold"/>
</dbReference>
<comment type="domain">
    <text evidence="6">The N-terminal region contains the highly conserved SGGXDS motif, predicted to be a P-loop motif involved in ATP binding.</text>
</comment>
<keyword evidence="1 6" id="KW-0436">Ligase</keyword>
<proteinExistence type="inferred from homology"/>
<evidence type="ECO:0000256" key="5">
    <source>
        <dbReference type="ARBA" id="ARBA00048539"/>
    </source>
</evidence>
<comment type="similarity">
    <text evidence="6">Belongs to the tRNA(Ile)-lysidine synthase family.</text>
</comment>
<dbReference type="Gene3D" id="3.40.50.620">
    <property type="entry name" value="HUPs"/>
    <property type="match status" value="1"/>
</dbReference>
<name>A0ABY5RBM4_9MOLU</name>
<keyword evidence="4 6" id="KW-0067">ATP-binding</keyword>
<evidence type="ECO:0000259" key="7">
    <source>
        <dbReference type="Pfam" id="PF01171"/>
    </source>
</evidence>
<dbReference type="CDD" id="cd01992">
    <property type="entry name" value="TilS_N"/>
    <property type="match status" value="1"/>
</dbReference>
<dbReference type="HAMAP" id="MF_01161">
    <property type="entry name" value="tRNA_Ile_lys_synt"/>
    <property type="match status" value="1"/>
</dbReference>
<dbReference type="Pfam" id="PF01171">
    <property type="entry name" value="ATP_bind_3"/>
    <property type="match status" value="1"/>
</dbReference>
<evidence type="ECO:0000256" key="6">
    <source>
        <dbReference type="HAMAP-Rule" id="MF_01161"/>
    </source>
</evidence>
<organism evidence="8 9">
    <name type="scientific">Mycoplasma iguanae</name>
    <dbReference type="NCBI Taxonomy" id="292461"/>
    <lineage>
        <taxon>Bacteria</taxon>
        <taxon>Bacillati</taxon>
        <taxon>Mycoplasmatota</taxon>
        <taxon>Mollicutes</taxon>
        <taxon>Mycoplasmataceae</taxon>
        <taxon>Mycoplasma</taxon>
    </lineage>
</organism>
<protein>
    <recommendedName>
        <fullName evidence="6">tRNA(Ile)-lysidine synthase</fullName>
        <ecNumber evidence="6">6.3.4.19</ecNumber>
    </recommendedName>
    <alternativeName>
        <fullName evidence="6">tRNA(Ile)-2-lysyl-cytidine synthase</fullName>
    </alternativeName>
    <alternativeName>
        <fullName evidence="6">tRNA(Ile)-lysidine synthetase</fullName>
    </alternativeName>
</protein>
<evidence type="ECO:0000256" key="4">
    <source>
        <dbReference type="ARBA" id="ARBA00022840"/>
    </source>
</evidence>
<feature type="domain" description="tRNA(Ile)-lysidine/2-thiocytidine synthase N-terminal" evidence="7">
    <location>
        <begin position="6"/>
        <end position="179"/>
    </location>
</feature>
<feature type="binding site" evidence="6">
    <location>
        <begin position="12"/>
        <end position="17"/>
    </location>
    <ligand>
        <name>ATP</name>
        <dbReference type="ChEBI" id="CHEBI:30616"/>
    </ligand>
</feature>
<dbReference type="InterPro" id="IPR011063">
    <property type="entry name" value="TilS/TtcA_N"/>
</dbReference>
<comment type="subcellular location">
    <subcellularLocation>
        <location evidence="6">Cytoplasm</location>
    </subcellularLocation>
</comment>
<keyword evidence="9" id="KW-1185">Reference proteome</keyword>
<dbReference type="EC" id="6.3.4.19" evidence="6"/>
<gene>
    <name evidence="6 8" type="primary">tilS</name>
    <name evidence="8" type="ORF">NV226_00280</name>
</gene>
<comment type="function">
    <text evidence="6">Ligates lysine onto the cytidine present at position 34 of the AUA codon-specific tRNA(Ile) that contains the anticodon CAU, in an ATP-dependent manner. Cytidine is converted to lysidine, thus changing the amino acid specificity of the tRNA from methionine to isoleucine.</text>
</comment>
<dbReference type="Proteomes" id="UP001059252">
    <property type="component" value="Chromosome"/>
</dbReference>
<dbReference type="GO" id="GO:0032267">
    <property type="term" value="F:tRNA(Ile)-lysidine synthase activity"/>
    <property type="evidence" value="ECO:0007669"/>
    <property type="project" value="UniProtKB-EC"/>
</dbReference>
<sequence>MKNIKKILLAVSGGPDSMYLLWKYRKANVIVAHVNYNKRSDSHLDQEIVENFCKKYNIPLFIKKIKKNIEVKNNFQNWAREERYSFFSEIYHREKCDFLYLAHHKDDFIETAYFQKSTNRQPRYYGIPFHTIYKNMEIIRPLLLILWKNQISKKLINKNIAFSIDSTNVEPIYTRNKIRLYLATKSIFYKEAIFMLTWITNFLKFFINKKLSYDYKKWEKNNFDSRVFTKFKNKNKLVFLLINNYCINVKLTSKKIQGITDFITASRGSKFFILNSKYLIEKKYNRIKIMKKE</sequence>
<evidence type="ECO:0000256" key="1">
    <source>
        <dbReference type="ARBA" id="ARBA00022598"/>
    </source>
</evidence>